<reference evidence="2 3" key="1">
    <citation type="journal article" date="2021" name="BMC Genomics">
        <title>Datura genome reveals duplications of psychoactive alkaloid biosynthetic genes and high mutation rate following tissue culture.</title>
        <authorList>
            <person name="Rajewski A."/>
            <person name="Carter-House D."/>
            <person name="Stajich J."/>
            <person name="Litt A."/>
        </authorList>
    </citation>
    <scope>NUCLEOTIDE SEQUENCE [LARGE SCALE GENOMIC DNA]</scope>
    <source>
        <strain evidence="2">AR-01</strain>
    </source>
</reference>
<evidence type="ECO:0000313" key="2">
    <source>
        <dbReference type="EMBL" id="MCE3214831.1"/>
    </source>
</evidence>
<gene>
    <name evidence="2" type="ORF">HAX54_053456</name>
</gene>
<dbReference type="EMBL" id="JACEIK010009959">
    <property type="protein sequence ID" value="MCE3214831.1"/>
    <property type="molecule type" value="Genomic_DNA"/>
</dbReference>
<name>A0ABS8WRS2_DATST</name>
<feature type="non-terminal residue" evidence="2">
    <location>
        <position position="1"/>
    </location>
</feature>
<dbReference type="Proteomes" id="UP000823775">
    <property type="component" value="Unassembled WGS sequence"/>
</dbReference>
<keyword evidence="3" id="KW-1185">Reference proteome</keyword>
<sequence>IEPSQPCGIDDQETILTLSETAIDPGPQSRSKPSEARSSKQRMEKIPTLLLTPTEIEKPQTPTSVPDSSLTSSTPNQEFSPTIPITPLYIQDEPPLLVNPTSEVSLEKEVGHSNEAMKDGLSIDLEKGKNEKKKIKLAKKKGKEFDKRCISGK</sequence>
<feature type="compositionally biased region" description="Basic and acidic residues" evidence="1">
    <location>
        <begin position="32"/>
        <end position="45"/>
    </location>
</feature>
<proteinExistence type="predicted"/>
<evidence type="ECO:0000313" key="3">
    <source>
        <dbReference type="Proteomes" id="UP000823775"/>
    </source>
</evidence>
<feature type="region of interest" description="Disordered" evidence="1">
    <location>
        <begin position="19"/>
        <end position="82"/>
    </location>
</feature>
<feature type="compositionally biased region" description="Polar residues" evidence="1">
    <location>
        <begin position="60"/>
        <end position="80"/>
    </location>
</feature>
<organism evidence="2 3">
    <name type="scientific">Datura stramonium</name>
    <name type="common">Jimsonweed</name>
    <name type="synonym">Common thornapple</name>
    <dbReference type="NCBI Taxonomy" id="4076"/>
    <lineage>
        <taxon>Eukaryota</taxon>
        <taxon>Viridiplantae</taxon>
        <taxon>Streptophyta</taxon>
        <taxon>Embryophyta</taxon>
        <taxon>Tracheophyta</taxon>
        <taxon>Spermatophyta</taxon>
        <taxon>Magnoliopsida</taxon>
        <taxon>eudicotyledons</taxon>
        <taxon>Gunneridae</taxon>
        <taxon>Pentapetalae</taxon>
        <taxon>asterids</taxon>
        <taxon>lamiids</taxon>
        <taxon>Solanales</taxon>
        <taxon>Solanaceae</taxon>
        <taxon>Solanoideae</taxon>
        <taxon>Datureae</taxon>
        <taxon>Datura</taxon>
    </lineage>
</organism>
<comment type="caution">
    <text evidence="2">The sequence shown here is derived from an EMBL/GenBank/DDBJ whole genome shotgun (WGS) entry which is preliminary data.</text>
</comment>
<accession>A0ABS8WRS2</accession>
<evidence type="ECO:0000256" key="1">
    <source>
        <dbReference type="SAM" id="MobiDB-lite"/>
    </source>
</evidence>
<protein>
    <submittedName>
        <fullName evidence="2">Uncharacterized protein</fullName>
    </submittedName>
</protein>